<reference evidence="1 2" key="1">
    <citation type="journal article" date="2019" name="Sci. Rep.">
        <title>Orb-weaving spider Araneus ventricosus genome elucidates the spidroin gene catalogue.</title>
        <authorList>
            <person name="Kono N."/>
            <person name="Nakamura H."/>
            <person name="Ohtoshi R."/>
            <person name="Moran D.A.P."/>
            <person name="Shinohara A."/>
            <person name="Yoshida Y."/>
            <person name="Fujiwara M."/>
            <person name="Mori M."/>
            <person name="Tomita M."/>
            <person name="Arakawa K."/>
        </authorList>
    </citation>
    <scope>NUCLEOTIDE SEQUENCE [LARGE SCALE GENOMIC DNA]</scope>
</reference>
<evidence type="ECO:0000313" key="1">
    <source>
        <dbReference type="EMBL" id="GBN44027.1"/>
    </source>
</evidence>
<dbReference type="AlphaFoldDB" id="A0A4Y2P139"/>
<comment type="caution">
    <text evidence="1">The sequence shown here is derived from an EMBL/GenBank/DDBJ whole genome shotgun (WGS) entry which is preliminary data.</text>
</comment>
<organism evidence="1 2">
    <name type="scientific">Araneus ventricosus</name>
    <name type="common">Orbweaver spider</name>
    <name type="synonym">Epeira ventricosa</name>
    <dbReference type="NCBI Taxonomy" id="182803"/>
    <lineage>
        <taxon>Eukaryota</taxon>
        <taxon>Metazoa</taxon>
        <taxon>Ecdysozoa</taxon>
        <taxon>Arthropoda</taxon>
        <taxon>Chelicerata</taxon>
        <taxon>Arachnida</taxon>
        <taxon>Araneae</taxon>
        <taxon>Araneomorphae</taxon>
        <taxon>Entelegynae</taxon>
        <taxon>Araneoidea</taxon>
        <taxon>Araneidae</taxon>
        <taxon>Araneus</taxon>
    </lineage>
</organism>
<keyword evidence="2" id="KW-1185">Reference proteome</keyword>
<accession>A0A4Y2P139</accession>
<proteinExistence type="predicted"/>
<gene>
    <name evidence="1" type="ORF">AVEN_28372_1</name>
</gene>
<dbReference type="EMBL" id="BGPR01010061">
    <property type="protein sequence ID" value="GBN44027.1"/>
    <property type="molecule type" value="Genomic_DNA"/>
</dbReference>
<evidence type="ECO:0000313" key="2">
    <source>
        <dbReference type="Proteomes" id="UP000499080"/>
    </source>
</evidence>
<sequence>MFISGDLGDQWKCLKSEEYSWSYLVATLDVWGVSLSCWNCPNPSECPMDMNEYLQAQHKETTTKSSVAVKTADDLKMKKGQNS</sequence>
<name>A0A4Y2P139_ARAVE</name>
<protein>
    <submittedName>
        <fullName evidence="1">Uncharacterized protein</fullName>
    </submittedName>
</protein>
<dbReference type="Proteomes" id="UP000499080">
    <property type="component" value="Unassembled WGS sequence"/>
</dbReference>